<dbReference type="AlphaFoldDB" id="A0A498HJP4"/>
<keyword evidence="1" id="KW-0479">Metal-binding</keyword>
<sequence length="458" mass="51673">MASLSKSTTVVPILILLAASLCRALPSSKDPVPAPWPHQFHSILMMNYTGTLQLIDLWYDWPNGRNFNIIRHQLGSVTYDLEWNNGTSFFYTLDSARECRTVHVEVGILRPDWLDGAKYLGRRLVDGGFLCNVWEKADFITYYEDVDTNRPVLWVFYTGREAHVMTFEVGAVLEDAKWQAPVYCFYNKKTDTAPEAEAEAEAEFSITGASMNGRNSNFDSFVYIGGNSGMGALCCCPCGEEFEEYALPSNSIYRHCLCLRYFFHQLFTGYSAPFQRLDGRPPTLPVQGATLASTGVGTTLQNNPLNDTQLSVSWPTPFDADQRYSRLQRDGLVSRREKSMTHLQEDTQQLRRGSSGTESLGFGKKWNGDDTEEDCKFGQSETSEKALATKLAYGLTYVQPSSEDEDVCPTCLDEYTSENPKITTRCSHHFHLGCIYEWLERSESCPICGKEMEFCESP</sequence>
<evidence type="ECO:0000313" key="6">
    <source>
        <dbReference type="Proteomes" id="UP000290289"/>
    </source>
</evidence>
<evidence type="ECO:0000256" key="1">
    <source>
        <dbReference type="PROSITE-ProRule" id="PRU00175"/>
    </source>
</evidence>
<dbReference type="STRING" id="3750.A0A498HJP4"/>
<dbReference type="InterPro" id="IPR001841">
    <property type="entry name" value="Znf_RING"/>
</dbReference>
<dbReference type="CDD" id="cd23116">
    <property type="entry name" value="RING-H2_AIRP1-like"/>
    <property type="match status" value="1"/>
</dbReference>
<dbReference type="InterPro" id="IPR013083">
    <property type="entry name" value="Znf_RING/FYVE/PHD"/>
</dbReference>
<dbReference type="SUPFAM" id="SSF57850">
    <property type="entry name" value="RING/U-box"/>
    <property type="match status" value="1"/>
</dbReference>
<proteinExistence type="predicted"/>
<dbReference type="PANTHER" id="PTHR33880">
    <property type="entry name" value="EXPRESSED PROTEIN"/>
    <property type="match status" value="1"/>
</dbReference>
<dbReference type="PANTHER" id="PTHR33880:SF3">
    <property type="entry name" value="TRANSFERASE, TRANSFERRING GLYCOSYL GROUPS"/>
    <property type="match status" value="1"/>
</dbReference>
<name>A0A498HJP4_MALDO</name>
<keyword evidence="6" id="KW-1185">Reference proteome</keyword>
<dbReference type="FunFam" id="3.30.40.10:FF:000521">
    <property type="entry name" value="RING/U-box superfamily protein"/>
    <property type="match status" value="1"/>
</dbReference>
<keyword evidence="1" id="KW-0863">Zinc-finger</keyword>
<dbReference type="SMART" id="SM00184">
    <property type="entry name" value="RING"/>
    <property type="match status" value="1"/>
</dbReference>
<evidence type="ECO:0000313" key="5">
    <source>
        <dbReference type="EMBL" id="RXH71696.1"/>
    </source>
</evidence>
<accession>A0A498HJP4</accession>
<evidence type="ECO:0000256" key="3">
    <source>
        <dbReference type="SAM" id="SignalP"/>
    </source>
</evidence>
<feature type="region of interest" description="Disordered" evidence="2">
    <location>
        <begin position="336"/>
        <end position="363"/>
    </location>
</feature>
<keyword evidence="1" id="KW-0862">Zinc</keyword>
<comment type="caution">
    <text evidence="5">The sequence shown here is derived from an EMBL/GenBank/DDBJ whole genome shotgun (WGS) entry which is preliminary data.</text>
</comment>
<feature type="domain" description="RING-type" evidence="4">
    <location>
        <begin position="408"/>
        <end position="448"/>
    </location>
</feature>
<dbReference type="GO" id="GO:0008270">
    <property type="term" value="F:zinc ion binding"/>
    <property type="evidence" value="ECO:0007669"/>
    <property type="project" value="UniProtKB-KW"/>
</dbReference>
<feature type="compositionally biased region" description="Basic and acidic residues" evidence="2">
    <location>
        <begin position="336"/>
        <end position="349"/>
    </location>
</feature>
<dbReference type="PROSITE" id="PS50089">
    <property type="entry name" value="ZF_RING_2"/>
    <property type="match status" value="1"/>
</dbReference>
<feature type="chain" id="PRO_5019784944" description="RING-type domain-containing protein" evidence="3">
    <location>
        <begin position="25"/>
        <end position="458"/>
    </location>
</feature>
<dbReference type="Gene3D" id="3.30.40.10">
    <property type="entry name" value="Zinc/RING finger domain, C3HC4 (zinc finger)"/>
    <property type="match status" value="1"/>
</dbReference>
<dbReference type="EMBL" id="RDQH01000342">
    <property type="protein sequence ID" value="RXH71696.1"/>
    <property type="molecule type" value="Genomic_DNA"/>
</dbReference>
<organism evidence="5 6">
    <name type="scientific">Malus domestica</name>
    <name type="common">Apple</name>
    <name type="synonym">Pyrus malus</name>
    <dbReference type="NCBI Taxonomy" id="3750"/>
    <lineage>
        <taxon>Eukaryota</taxon>
        <taxon>Viridiplantae</taxon>
        <taxon>Streptophyta</taxon>
        <taxon>Embryophyta</taxon>
        <taxon>Tracheophyta</taxon>
        <taxon>Spermatophyta</taxon>
        <taxon>Magnoliopsida</taxon>
        <taxon>eudicotyledons</taxon>
        <taxon>Gunneridae</taxon>
        <taxon>Pentapetalae</taxon>
        <taxon>rosids</taxon>
        <taxon>fabids</taxon>
        <taxon>Rosales</taxon>
        <taxon>Rosaceae</taxon>
        <taxon>Amygdaloideae</taxon>
        <taxon>Maleae</taxon>
        <taxon>Malus</taxon>
    </lineage>
</organism>
<evidence type="ECO:0000259" key="4">
    <source>
        <dbReference type="PROSITE" id="PS50089"/>
    </source>
</evidence>
<protein>
    <recommendedName>
        <fullName evidence="4">RING-type domain-containing protein</fullName>
    </recommendedName>
</protein>
<dbReference type="InterPro" id="IPR038941">
    <property type="entry name" value="At4g14100-like"/>
</dbReference>
<gene>
    <name evidence="5" type="ORF">DVH24_025197</name>
</gene>
<feature type="signal peptide" evidence="3">
    <location>
        <begin position="1"/>
        <end position="24"/>
    </location>
</feature>
<reference evidence="5 6" key="1">
    <citation type="submission" date="2018-10" db="EMBL/GenBank/DDBJ databases">
        <title>A high-quality apple genome assembly.</title>
        <authorList>
            <person name="Hu J."/>
        </authorList>
    </citation>
    <scope>NUCLEOTIDE SEQUENCE [LARGE SCALE GENOMIC DNA]</scope>
    <source>
        <strain evidence="6">cv. HFTH1</strain>
        <tissue evidence="5">Young leaf</tissue>
    </source>
</reference>
<keyword evidence="3" id="KW-0732">Signal</keyword>
<dbReference type="Pfam" id="PF13639">
    <property type="entry name" value="zf-RING_2"/>
    <property type="match status" value="1"/>
</dbReference>
<evidence type="ECO:0000256" key="2">
    <source>
        <dbReference type="SAM" id="MobiDB-lite"/>
    </source>
</evidence>
<dbReference type="Proteomes" id="UP000290289">
    <property type="component" value="Chromosome 16"/>
</dbReference>